<dbReference type="InterPro" id="IPR019545">
    <property type="entry name" value="DM13_domain"/>
</dbReference>
<protein>
    <submittedName>
        <fullName evidence="2">DM13 domain-containing protein</fullName>
    </submittedName>
</protein>
<keyword evidence="3" id="KW-1185">Reference proteome</keyword>
<evidence type="ECO:0000313" key="2">
    <source>
        <dbReference type="EMBL" id="QJR37652.1"/>
    </source>
</evidence>
<dbReference type="PROSITE" id="PS51549">
    <property type="entry name" value="DM13"/>
    <property type="match status" value="1"/>
</dbReference>
<organism evidence="2 3">
    <name type="scientific">Gemmatimonas groenlandica</name>
    <dbReference type="NCBI Taxonomy" id="2732249"/>
    <lineage>
        <taxon>Bacteria</taxon>
        <taxon>Pseudomonadati</taxon>
        <taxon>Gemmatimonadota</taxon>
        <taxon>Gemmatimonadia</taxon>
        <taxon>Gemmatimonadales</taxon>
        <taxon>Gemmatimonadaceae</taxon>
        <taxon>Gemmatimonas</taxon>
    </lineage>
</organism>
<accession>A0A6M4IXL8</accession>
<dbReference type="EMBL" id="CP053085">
    <property type="protein sequence ID" value="QJR37652.1"/>
    <property type="molecule type" value="Genomic_DNA"/>
</dbReference>
<sequence>MALTLGCNNAEPPMAPNATPIGADVMAPMGTVATGVWRKTRYDVTGTVQMVAENGVGQLTFSSDFSVAQTPGPVVYVNTTNNPNTGQPLRIGAIKSRSGAQTYTFQLPPGVRYTWVLIWCDPFNVPMAEASINPTP</sequence>
<proteinExistence type="predicted"/>
<evidence type="ECO:0000259" key="1">
    <source>
        <dbReference type="PROSITE" id="PS51549"/>
    </source>
</evidence>
<feature type="domain" description="DM13" evidence="1">
    <location>
        <begin position="30"/>
        <end position="133"/>
    </location>
</feature>
<evidence type="ECO:0000313" key="3">
    <source>
        <dbReference type="Proteomes" id="UP000500938"/>
    </source>
</evidence>
<name>A0A6M4IXL8_9BACT</name>
<dbReference type="AlphaFoldDB" id="A0A6M4IXL8"/>
<dbReference type="Proteomes" id="UP000500938">
    <property type="component" value="Chromosome"/>
</dbReference>
<dbReference type="Pfam" id="PF10517">
    <property type="entry name" value="DM13"/>
    <property type="match status" value="1"/>
</dbReference>
<dbReference type="RefSeq" id="WP_171227087.1">
    <property type="nucleotide sequence ID" value="NZ_CP053085.1"/>
</dbReference>
<gene>
    <name evidence="2" type="ORF">HKW67_20070</name>
</gene>
<reference evidence="2 3" key="1">
    <citation type="submission" date="2020-05" db="EMBL/GenBank/DDBJ databases">
        <title>Complete genome sequence of Gemmatimonas greenlandica TET16.</title>
        <authorList>
            <person name="Zeng Y."/>
        </authorList>
    </citation>
    <scope>NUCLEOTIDE SEQUENCE [LARGE SCALE GENOMIC DNA]</scope>
    <source>
        <strain evidence="2 3">TET16</strain>
    </source>
</reference>
<dbReference type="KEGG" id="ggr:HKW67_20070"/>